<feature type="region of interest" description="Disordered" evidence="1">
    <location>
        <begin position="339"/>
        <end position="373"/>
    </location>
</feature>
<name>A0ABN3W955_9ACTN</name>
<dbReference type="Pfam" id="PF13578">
    <property type="entry name" value="Methyltransf_24"/>
    <property type="match status" value="1"/>
</dbReference>
<organism evidence="2 3">
    <name type="scientific">Streptosporangium fragile</name>
    <dbReference type="NCBI Taxonomy" id="46186"/>
    <lineage>
        <taxon>Bacteria</taxon>
        <taxon>Bacillati</taxon>
        <taxon>Actinomycetota</taxon>
        <taxon>Actinomycetes</taxon>
        <taxon>Streptosporangiales</taxon>
        <taxon>Streptosporangiaceae</taxon>
        <taxon>Streptosporangium</taxon>
    </lineage>
</organism>
<protein>
    <recommendedName>
        <fullName evidence="4">Class I SAM-dependent methyltransferase</fullName>
    </recommendedName>
</protein>
<accession>A0ABN3W955</accession>
<reference evidence="2 3" key="1">
    <citation type="journal article" date="2019" name="Int. J. Syst. Evol. Microbiol.">
        <title>The Global Catalogue of Microorganisms (GCM) 10K type strain sequencing project: providing services to taxonomists for standard genome sequencing and annotation.</title>
        <authorList>
            <consortium name="The Broad Institute Genomics Platform"/>
            <consortium name="The Broad Institute Genome Sequencing Center for Infectious Disease"/>
            <person name="Wu L."/>
            <person name="Ma J."/>
        </authorList>
    </citation>
    <scope>NUCLEOTIDE SEQUENCE [LARGE SCALE GENOMIC DNA]</scope>
    <source>
        <strain evidence="2 3">JCM 6242</strain>
    </source>
</reference>
<comment type="caution">
    <text evidence="2">The sequence shown here is derived from an EMBL/GenBank/DDBJ whole genome shotgun (WGS) entry which is preliminary data.</text>
</comment>
<dbReference type="EMBL" id="BAAAVI010000078">
    <property type="protein sequence ID" value="GAA2903921.1"/>
    <property type="molecule type" value="Genomic_DNA"/>
</dbReference>
<feature type="compositionally biased region" description="Low complexity" evidence="1">
    <location>
        <begin position="339"/>
        <end position="348"/>
    </location>
</feature>
<evidence type="ECO:0000313" key="3">
    <source>
        <dbReference type="Proteomes" id="UP001500831"/>
    </source>
</evidence>
<dbReference type="Proteomes" id="UP001500831">
    <property type="component" value="Unassembled WGS sequence"/>
</dbReference>
<evidence type="ECO:0000313" key="2">
    <source>
        <dbReference type="EMBL" id="GAA2903921.1"/>
    </source>
</evidence>
<gene>
    <name evidence="2" type="ORF">GCM10010517_69930</name>
</gene>
<proteinExistence type="predicted"/>
<dbReference type="Gene3D" id="3.40.50.150">
    <property type="entry name" value="Vaccinia Virus protein VP39"/>
    <property type="match status" value="1"/>
</dbReference>
<keyword evidence="3" id="KW-1185">Reference proteome</keyword>
<dbReference type="SUPFAM" id="SSF53335">
    <property type="entry name" value="S-adenosyl-L-methionine-dependent methyltransferases"/>
    <property type="match status" value="1"/>
</dbReference>
<dbReference type="RefSeq" id="WP_344980500.1">
    <property type="nucleotide sequence ID" value="NZ_BAAAVI010000078.1"/>
</dbReference>
<evidence type="ECO:0008006" key="4">
    <source>
        <dbReference type="Google" id="ProtNLM"/>
    </source>
</evidence>
<dbReference type="InterPro" id="IPR029063">
    <property type="entry name" value="SAM-dependent_MTases_sf"/>
</dbReference>
<sequence>MTSHSSPVPLAPRPGQLRHLVRQVPAGPVTGAVLRALAALPFADRPFAWLERHPAVHGTVLSALGLRRPIFIDHPVRPEPRFGYGKPDHPEIAALLERGRARYADRLARFLAPDADLTAIPVRDRPDGTTPYWDNGWLPPLDALALYGFLVESAPRRYVEIGSGNSTKFARRAVDDHGLRTHITSIDPAPRAHVDALCDASIRSPLERVDPEVFADLEAGDIVFLDGSHRVFMGSDVTVFFFEILPRLRPGVLVQLHDVLLPRDYPPEWRWRHYSEQYLLAAFLLADPARFDVELPNAFIDGDERLRGLVEPLWRRVSLTETYLPASFWLRIRDRAPAPAGPDGAPGEAPGGAPGQAPGEAPGGASGTGGSAA</sequence>
<feature type="compositionally biased region" description="Gly residues" evidence="1">
    <location>
        <begin position="361"/>
        <end position="373"/>
    </location>
</feature>
<evidence type="ECO:0000256" key="1">
    <source>
        <dbReference type="SAM" id="MobiDB-lite"/>
    </source>
</evidence>